<sequence>MGDLLVTGAIHGGGRGSAPADFPPGMAEQARVMFDRVAALLEAEGGSLDDVAKFSIRIAEPAHRKELNEQWCSLFPDPSSRPARQVTVGTTQPHILVQCEVLAVLTVDGDRDA</sequence>
<dbReference type="Pfam" id="PF01042">
    <property type="entry name" value="Ribonuc_L-PSP"/>
    <property type="match status" value="1"/>
</dbReference>
<evidence type="ECO:0000313" key="2">
    <source>
        <dbReference type="Proteomes" id="UP000270471"/>
    </source>
</evidence>
<evidence type="ECO:0008006" key="3">
    <source>
        <dbReference type="Google" id="ProtNLM"/>
    </source>
</evidence>
<dbReference type="InterPro" id="IPR035959">
    <property type="entry name" value="RutC-like_sf"/>
</dbReference>
<proteinExistence type="predicted"/>
<organism evidence="1 2">
    <name type="scientific">Streptomyces shenzhenensis</name>
    <dbReference type="NCBI Taxonomy" id="943815"/>
    <lineage>
        <taxon>Bacteria</taxon>
        <taxon>Bacillati</taxon>
        <taxon>Actinomycetota</taxon>
        <taxon>Actinomycetes</taxon>
        <taxon>Kitasatosporales</taxon>
        <taxon>Streptomycetaceae</taxon>
        <taxon>Streptomyces</taxon>
    </lineage>
</organism>
<evidence type="ECO:0000313" key="1">
    <source>
        <dbReference type="EMBL" id="RMB85497.1"/>
    </source>
</evidence>
<dbReference type="EMBL" id="PENI01000006">
    <property type="protein sequence ID" value="RMB85497.1"/>
    <property type="molecule type" value="Genomic_DNA"/>
</dbReference>
<gene>
    <name evidence="1" type="ORF">CTZ28_11890</name>
</gene>
<name>A0A3M0I8D9_9ACTN</name>
<dbReference type="SUPFAM" id="SSF55298">
    <property type="entry name" value="YjgF-like"/>
    <property type="match status" value="1"/>
</dbReference>
<dbReference type="RefSeq" id="WP_183154362.1">
    <property type="nucleotide sequence ID" value="NZ_JBEXWZ010000116.1"/>
</dbReference>
<accession>A0A3M0I8D9</accession>
<dbReference type="InterPro" id="IPR006175">
    <property type="entry name" value="YjgF/YER057c/UK114"/>
</dbReference>
<protein>
    <recommendedName>
        <fullName evidence="3">Enamine deaminase RidA</fullName>
    </recommendedName>
</protein>
<dbReference type="Gene3D" id="3.30.1330.40">
    <property type="entry name" value="RutC-like"/>
    <property type="match status" value="1"/>
</dbReference>
<comment type="caution">
    <text evidence="1">The sequence shown here is derived from an EMBL/GenBank/DDBJ whole genome shotgun (WGS) entry which is preliminary data.</text>
</comment>
<keyword evidence="2" id="KW-1185">Reference proteome</keyword>
<dbReference type="CDD" id="cd00448">
    <property type="entry name" value="YjgF_YER057c_UK114_family"/>
    <property type="match status" value="1"/>
</dbReference>
<dbReference type="Proteomes" id="UP000270471">
    <property type="component" value="Unassembled WGS sequence"/>
</dbReference>
<reference evidence="1 2" key="1">
    <citation type="submission" date="2017-11" db="EMBL/GenBank/DDBJ databases">
        <title>Draft genome of actinobacteria isolated from guarana (Paullinia cupana (Mart.) Ducke.</title>
        <authorList>
            <person name="Siqueira K.A."/>
            <person name="Liotti R.G."/>
            <person name="Mendes T.A.O."/>
            <person name="Soares M.A."/>
        </authorList>
    </citation>
    <scope>NUCLEOTIDE SEQUENCE [LARGE SCALE GENOMIC DNA]</scope>
    <source>
        <strain evidence="1 2">193</strain>
    </source>
</reference>
<dbReference type="AlphaFoldDB" id="A0A3M0I8D9"/>